<sequence>MDIETSEDYKLSFQDLSVFINKTQILHNVCGDVHSKEVLAVMGPSGSGKTTMLNAIAGREAVKLGEITINDQRINKQLRRKMGYVLQQDLFYSNLTLWETLYFTAMLHIPEKVSKPDKLRRIDAIIETLDLEKCRKTIIGAQFTHGLSGGEKKRLSIACELLTNPDIMLLDEPTSGLDSSTAYSLMVQVKRYAEMYNKAVIVTIHQPSSQIFHMFNTLLLLADGHVSYFGKAEKALDFFEEINFVCEPHFNPADFLLELVKKDEETLEIILENWKAKSSSNNKKLSNCNSLDLDNFEPVHEPSDITLQYIKILDSDENKDIDKFSNGNQLSDVRWQSSFWTQLKMLTWRNFKQSRSRILSKYVVGSNIVIAFAMAILWFQMERSYKTIRDRMGWSFFIIVYWGFSPIMDAVISFPLEKTIMLKERAAGSYRLSAYYLAKTISEIPLIALLPFIFVTITYWAAGMKGVVEYIATMLLISLSAINSQGFGFVLGAGILNFELALTSSTTFMLLSLTLGGFYIQRFPSWLVWSRYLSLLHYPFAAISILEFADTPQIPCANATVTQFPQCGKNGTDFVTPKMILEDVQVTLPIYCYICTLIIMTILVRILGYFVLRLKTRQKHLS</sequence>
<feature type="transmembrane region" description="Helical" evidence="9">
    <location>
        <begin position="588"/>
        <end position="612"/>
    </location>
</feature>
<reference evidence="11 12" key="1">
    <citation type="submission" date="2024-01" db="EMBL/GenBank/DDBJ databases">
        <title>The genome of the rayed Mediterranean limpet Patella caerulea (Linnaeus, 1758).</title>
        <authorList>
            <person name="Anh-Thu Weber A."/>
            <person name="Halstead-Nussloch G."/>
        </authorList>
    </citation>
    <scope>NUCLEOTIDE SEQUENCE [LARGE SCALE GENOMIC DNA]</scope>
    <source>
        <strain evidence="11">AATW-2023a</strain>
        <tissue evidence="11">Whole specimen</tissue>
    </source>
</reference>
<proteinExistence type="inferred from homology"/>
<keyword evidence="6" id="KW-0067">ATP-binding</keyword>
<evidence type="ECO:0000256" key="1">
    <source>
        <dbReference type="ARBA" id="ARBA00004141"/>
    </source>
</evidence>
<dbReference type="Pfam" id="PF01061">
    <property type="entry name" value="ABC2_membrane"/>
    <property type="match status" value="1"/>
</dbReference>
<dbReference type="InterPro" id="IPR027417">
    <property type="entry name" value="P-loop_NTPase"/>
</dbReference>
<dbReference type="InterPro" id="IPR003593">
    <property type="entry name" value="AAA+_ATPase"/>
</dbReference>
<dbReference type="PANTHER" id="PTHR48041">
    <property type="entry name" value="ABC TRANSPORTER G FAMILY MEMBER 28"/>
    <property type="match status" value="1"/>
</dbReference>
<dbReference type="SUPFAM" id="SSF52540">
    <property type="entry name" value="P-loop containing nucleoside triphosphate hydrolases"/>
    <property type="match status" value="1"/>
</dbReference>
<dbReference type="EMBL" id="JAZGQO010000002">
    <property type="protein sequence ID" value="KAK6192207.1"/>
    <property type="molecule type" value="Genomic_DNA"/>
</dbReference>
<dbReference type="SMART" id="SM00382">
    <property type="entry name" value="AAA"/>
    <property type="match status" value="1"/>
</dbReference>
<accession>A0AAN8KBV3</accession>
<feature type="transmembrane region" description="Helical" evidence="9">
    <location>
        <begin position="474"/>
        <end position="495"/>
    </location>
</feature>
<name>A0AAN8KBV3_PATCE</name>
<evidence type="ECO:0000313" key="12">
    <source>
        <dbReference type="Proteomes" id="UP001347796"/>
    </source>
</evidence>
<keyword evidence="5" id="KW-0547">Nucleotide-binding</keyword>
<dbReference type="Proteomes" id="UP001347796">
    <property type="component" value="Unassembled WGS sequence"/>
</dbReference>
<dbReference type="InterPro" id="IPR043926">
    <property type="entry name" value="ABCG_dom"/>
</dbReference>
<keyword evidence="3" id="KW-0813">Transport</keyword>
<dbReference type="PANTHER" id="PTHR48041:SF63">
    <property type="entry name" value="EARLY GENE AT 23, ISOFORM C"/>
    <property type="match status" value="1"/>
</dbReference>
<dbReference type="InterPro" id="IPR050352">
    <property type="entry name" value="ABCG_transporters"/>
</dbReference>
<comment type="caution">
    <text evidence="11">The sequence shown here is derived from an EMBL/GenBank/DDBJ whole genome shotgun (WGS) entry which is preliminary data.</text>
</comment>
<evidence type="ECO:0000256" key="9">
    <source>
        <dbReference type="SAM" id="Phobius"/>
    </source>
</evidence>
<dbReference type="InterPro" id="IPR017871">
    <property type="entry name" value="ABC_transporter-like_CS"/>
</dbReference>
<evidence type="ECO:0000256" key="8">
    <source>
        <dbReference type="ARBA" id="ARBA00023136"/>
    </source>
</evidence>
<evidence type="ECO:0000256" key="7">
    <source>
        <dbReference type="ARBA" id="ARBA00022989"/>
    </source>
</evidence>
<comment type="subcellular location">
    <subcellularLocation>
        <location evidence="1">Membrane</location>
        <topology evidence="1">Multi-pass membrane protein</topology>
    </subcellularLocation>
</comment>
<dbReference type="Pfam" id="PF19055">
    <property type="entry name" value="ABC2_membrane_7"/>
    <property type="match status" value="1"/>
</dbReference>
<dbReference type="InterPro" id="IPR003439">
    <property type="entry name" value="ABC_transporter-like_ATP-bd"/>
</dbReference>
<feature type="domain" description="ABC transporter" evidence="10">
    <location>
        <begin position="11"/>
        <end position="248"/>
    </location>
</feature>
<feature type="transmembrane region" description="Helical" evidence="9">
    <location>
        <begin position="393"/>
        <end position="416"/>
    </location>
</feature>
<dbReference type="Pfam" id="PF00005">
    <property type="entry name" value="ABC_tran"/>
    <property type="match status" value="1"/>
</dbReference>
<feature type="transmembrane region" description="Helical" evidence="9">
    <location>
        <begin position="501"/>
        <end position="520"/>
    </location>
</feature>
<keyword evidence="4 9" id="KW-0812">Transmembrane</keyword>
<dbReference type="GO" id="GO:0016887">
    <property type="term" value="F:ATP hydrolysis activity"/>
    <property type="evidence" value="ECO:0007669"/>
    <property type="project" value="InterPro"/>
</dbReference>
<evidence type="ECO:0000256" key="3">
    <source>
        <dbReference type="ARBA" id="ARBA00022448"/>
    </source>
</evidence>
<evidence type="ECO:0000256" key="4">
    <source>
        <dbReference type="ARBA" id="ARBA00022692"/>
    </source>
</evidence>
<dbReference type="GO" id="GO:0140359">
    <property type="term" value="F:ABC-type transporter activity"/>
    <property type="evidence" value="ECO:0007669"/>
    <property type="project" value="InterPro"/>
</dbReference>
<dbReference type="GO" id="GO:0005886">
    <property type="term" value="C:plasma membrane"/>
    <property type="evidence" value="ECO:0007669"/>
    <property type="project" value="TreeGrafter"/>
</dbReference>
<dbReference type="PROSITE" id="PS00211">
    <property type="entry name" value="ABC_TRANSPORTER_1"/>
    <property type="match status" value="1"/>
</dbReference>
<evidence type="ECO:0000256" key="6">
    <source>
        <dbReference type="ARBA" id="ARBA00022840"/>
    </source>
</evidence>
<feature type="transmembrane region" description="Helical" evidence="9">
    <location>
        <begin position="532"/>
        <end position="549"/>
    </location>
</feature>
<comment type="similarity">
    <text evidence="2">Belongs to the ABC transporter superfamily. ABCG family. Eye pigment precursor importer (TC 3.A.1.204) subfamily.</text>
</comment>
<evidence type="ECO:0000256" key="2">
    <source>
        <dbReference type="ARBA" id="ARBA00005814"/>
    </source>
</evidence>
<dbReference type="PROSITE" id="PS50893">
    <property type="entry name" value="ABC_TRANSPORTER_2"/>
    <property type="match status" value="1"/>
</dbReference>
<keyword evidence="8 9" id="KW-0472">Membrane</keyword>
<keyword evidence="7 9" id="KW-1133">Transmembrane helix</keyword>
<gene>
    <name evidence="11" type="ORF">SNE40_003719</name>
</gene>
<evidence type="ECO:0000313" key="11">
    <source>
        <dbReference type="EMBL" id="KAK6192207.1"/>
    </source>
</evidence>
<protein>
    <recommendedName>
        <fullName evidence="10">ABC transporter domain-containing protein</fullName>
    </recommendedName>
</protein>
<dbReference type="AlphaFoldDB" id="A0AAN8KBV3"/>
<feature type="transmembrane region" description="Helical" evidence="9">
    <location>
        <begin position="436"/>
        <end position="462"/>
    </location>
</feature>
<dbReference type="FunFam" id="3.40.50.300:FF:001276">
    <property type="entry name" value="Uncharacterized protein, isoform A"/>
    <property type="match status" value="1"/>
</dbReference>
<keyword evidence="12" id="KW-1185">Reference proteome</keyword>
<evidence type="ECO:0000256" key="5">
    <source>
        <dbReference type="ARBA" id="ARBA00022741"/>
    </source>
</evidence>
<evidence type="ECO:0000259" key="10">
    <source>
        <dbReference type="PROSITE" id="PS50893"/>
    </source>
</evidence>
<dbReference type="InterPro" id="IPR013525">
    <property type="entry name" value="ABC2_TM"/>
</dbReference>
<organism evidence="11 12">
    <name type="scientific">Patella caerulea</name>
    <name type="common">Rayed Mediterranean limpet</name>
    <dbReference type="NCBI Taxonomy" id="87958"/>
    <lineage>
        <taxon>Eukaryota</taxon>
        <taxon>Metazoa</taxon>
        <taxon>Spiralia</taxon>
        <taxon>Lophotrochozoa</taxon>
        <taxon>Mollusca</taxon>
        <taxon>Gastropoda</taxon>
        <taxon>Patellogastropoda</taxon>
        <taxon>Patelloidea</taxon>
        <taxon>Patellidae</taxon>
        <taxon>Patella</taxon>
    </lineage>
</organism>
<feature type="transmembrane region" description="Helical" evidence="9">
    <location>
        <begin position="362"/>
        <end position="381"/>
    </location>
</feature>
<dbReference type="GO" id="GO:0005524">
    <property type="term" value="F:ATP binding"/>
    <property type="evidence" value="ECO:0007669"/>
    <property type="project" value="UniProtKB-KW"/>
</dbReference>
<dbReference type="Gene3D" id="3.40.50.300">
    <property type="entry name" value="P-loop containing nucleotide triphosphate hydrolases"/>
    <property type="match status" value="1"/>
</dbReference>